<dbReference type="RefSeq" id="WP_095131112.1">
    <property type="nucleotide sequence ID" value="NZ_NIBG01000002.1"/>
</dbReference>
<dbReference type="EMBL" id="NIBG01000002">
    <property type="protein sequence ID" value="PAB60654.1"/>
    <property type="molecule type" value="Genomic_DNA"/>
</dbReference>
<dbReference type="Proteomes" id="UP000216024">
    <property type="component" value="Unassembled WGS sequence"/>
</dbReference>
<reference evidence="1 2" key="1">
    <citation type="submission" date="2017-06" db="EMBL/GenBank/DDBJ databases">
        <title>Draft genome sequence of anaerobic fermentative bacterium Anaeromicrobium sediminis DY2726D isolated from West Pacific Ocean sediments.</title>
        <authorList>
            <person name="Zeng X."/>
        </authorList>
    </citation>
    <scope>NUCLEOTIDE SEQUENCE [LARGE SCALE GENOMIC DNA]</scope>
    <source>
        <strain evidence="1 2">DY2726D</strain>
    </source>
</reference>
<keyword evidence="2" id="KW-1185">Reference proteome</keyword>
<comment type="caution">
    <text evidence="1">The sequence shown here is derived from an EMBL/GenBank/DDBJ whole genome shotgun (WGS) entry which is preliminary data.</text>
</comment>
<accession>A0A267MM23</accession>
<dbReference type="AlphaFoldDB" id="A0A267MM23"/>
<name>A0A267MM23_9FIRM</name>
<protein>
    <submittedName>
        <fullName evidence="1">Uncharacterized protein</fullName>
    </submittedName>
</protein>
<sequence>MSTSAAFLGMKYLFQRIIEDYSEIEFIEATEGGLRIERAINKTFKEDLDVARLLKNRSLSIHGFIKSVN</sequence>
<organism evidence="1 2">
    <name type="scientific">Anaeromicrobium sediminis</name>
    <dbReference type="NCBI Taxonomy" id="1478221"/>
    <lineage>
        <taxon>Bacteria</taxon>
        <taxon>Bacillati</taxon>
        <taxon>Bacillota</taxon>
        <taxon>Clostridia</taxon>
        <taxon>Peptostreptococcales</taxon>
        <taxon>Thermotaleaceae</taxon>
        <taxon>Anaeromicrobium</taxon>
    </lineage>
</organism>
<dbReference type="OrthoDB" id="5291305at2"/>
<proteinExistence type="predicted"/>
<evidence type="ECO:0000313" key="2">
    <source>
        <dbReference type="Proteomes" id="UP000216024"/>
    </source>
</evidence>
<evidence type="ECO:0000313" key="1">
    <source>
        <dbReference type="EMBL" id="PAB60654.1"/>
    </source>
</evidence>
<gene>
    <name evidence="1" type="ORF">CCE28_03685</name>
</gene>